<dbReference type="Pfam" id="PF26458">
    <property type="entry name" value="DUF8137"/>
    <property type="match status" value="1"/>
</dbReference>
<proteinExistence type="predicted"/>
<evidence type="ECO:0000313" key="2">
    <source>
        <dbReference type="Proteomes" id="UP000011531"/>
    </source>
</evidence>
<protein>
    <submittedName>
        <fullName evidence="1">Uncharacterized protein</fullName>
    </submittedName>
</protein>
<reference evidence="1 2" key="1">
    <citation type="journal article" date="2014" name="PLoS Genet.">
        <title>Phylogenetically driven sequencing of extremely halophilic archaea reveals strategies for static and dynamic osmo-response.</title>
        <authorList>
            <person name="Becker E.A."/>
            <person name="Seitzer P.M."/>
            <person name="Tritt A."/>
            <person name="Larsen D."/>
            <person name="Krusor M."/>
            <person name="Yao A.I."/>
            <person name="Wu D."/>
            <person name="Madern D."/>
            <person name="Eisen J.A."/>
            <person name="Darling A.E."/>
            <person name="Facciotti M.T."/>
        </authorList>
    </citation>
    <scope>NUCLEOTIDE SEQUENCE [LARGE SCALE GENOMIC DNA]</scope>
    <source>
        <strain evidence="1 2">DSM 18795</strain>
    </source>
</reference>
<comment type="caution">
    <text evidence="1">The sequence shown here is derived from an EMBL/GenBank/DDBJ whole genome shotgun (WGS) entry which is preliminary data.</text>
</comment>
<dbReference type="Proteomes" id="UP000011531">
    <property type="component" value="Unassembled WGS sequence"/>
</dbReference>
<accession>L9XLR3</accession>
<keyword evidence="2" id="KW-1185">Reference proteome</keyword>
<evidence type="ECO:0000313" key="1">
    <source>
        <dbReference type="EMBL" id="ELY62729.1"/>
    </source>
</evidence>
<gene>
    <name evidence="1" type="ORF">C492_07485</name>
</gene>
<sequence length="279" mass="31675">MTRDIAPLRQALEGTTEGDQADIYTLLVNWNTSMANALEQSGDRFRDAFWDYLEETIELVASAAVVEDEPDWEFLQDCAEAYPPAEGDHHCTVLIANILGRCVIRTRIRHDVDAIPTWALDYLGRITMENDKDAAWEESGAFGWGIGHDEVAVADRTLARAEADDEYWASSVLKHAIFADAHDAIDLYERILQSLDTMEDLHHVEGMQRILDEPFPQMPRYWEPTDELNSPGPLSADAIEQLLRVLGENIHPKRLQQFNDMIQFDLERAATEYGELDSV</sequence>
<dbReference type="InterPro" id="IPR058450">
    <property type="entry name" value="DUF8137"/>
</dbReference>
<dbReference type="OrthoDB" id="350440at2157"/>
<dbReference type="EMBL" id="AOIA01000052">
    <property type="protein sequence ID" value="ELY62729.1"/>
    <property type="molecule type" value="Genomic_DNA"/>
</dbReference>
<organism evidence="1 2">
    <name type="scientific">Natronococcus jeotgali DSM 18795</name>
    <dbReference type="NCBI Taxonomy" id="1227498"/>
    <lineage>
        <taxon>Archaea</taxon>
        <taxon>Methanobacteriati</taxon>
        <taxon>Methanobacteriota</taxon>
        <taxon>Stenosarchaea group</taxon>
        <taxon>Halobacteria</taxon>
        <taxon>Halobacteriales</taxon>
        <taxon>Natrialbaceae</taxon>
        <taxon>Natronococcus</taxon>
    </lineage>
</organism>
<dbReference type="AlphaFoldDB" id="L9XLR3"/>
<dbReference type="RefSeq" id="WP_008421926.1">
    <property type="nucleotide sequence ID" value="NZ_AOIA01000052.1"/>
</dbReference>
<name>L9XLR3_9EURY</name>